<dbReference type="KEGG" id="vg:29062024"/>
<keyword evidence="4" id="KW-0479">Metal-binding</keyword>
<dbReference type="SFLD" id="SFLDS00029">
    <property type="entry name" value="Radical_SAM"/>
    <property type="match status" value="1"/>
</dbReference>
<evidence type="ECO:0000256" key="5">
    <source>
        <dbReference type="ARBA" id="ARBA00023004"/>
    </source>
</evidence>
<dbReference type="Gene3D" id="3.20.20.70">
    <property type="entry name" value="Aldolase class I"/>
    <property type="match status" value="1"/>
</dbReference>
<gene>
    <name evidence="8" type="ORF">KWAN_180</name>
</gene>
<sequence>MRTLSKDVYSPAKTINVALTSKCNLNCSFCAGEIHMVKGDVSRKTHEEAMMELLKKNPGVEEIIWTGGEPLLSYRKLVESVEMMRVERPSAVHYLFTNGRKLRLEQVEFLKTFHRVVVSIDGYEDDARGLMDFARSGDTEAFEVIAQLDNVILWSVLTREKIGDMRWHEGMMKMQDAIHHLGFLGMNYLFDNQMKKVLSPDHVLNFVYGFERLQDNMRKLNRINKRDTIIKLEKFFEEDACNACSEIIVSQPNGDLQVPENVEMVVDRGCNKIALAIGEHGYRYIMNWLNPIKK</sequence>
<dbReference type="PANTHER" id="PTHR43787">
    <property type="entry name" value="FEMO COFACTOR BIOSYNTHESIS PROTEIN NIFB-RELATED"/>
    <property type="match status" value="1"/>
</dbReference>
<dbReference type="GO" id="GO:0051539">
    <property type="term" value="F:4 iron, 4 sulfur cluster binding"/>
    <property type="evidence" value="ECO:0007669"/>
    <property type="project" value="UniProtKB-KW"/>
</dbReference>
<dbReference type="SUPFAM" id="SSF102114">
    <property type="entry name" value="Radical SAM enzymes"/>
    <property type="match status" value="1"/>
</dbReference>
<keyword evidence="5" id="KW-0408">Iron</keyword>
<evidence type="ECO:0000256" key="1">
    <source>
        <dbReference type="ARBA" id="ARBA00001966"/>
    </source>
</evidence>
<dbReference type="InterPro" id="IPR007197">
    <property type="entry name" value="rSAM"/>
</dbReference>
<evidence type="ECO:0000313" key="8">
    <source>
        <dbReference type="EMBL" id="ANZ49532.1"/>
    </source>
</evidence>
<dbReference type="GO" id="GO:0003824">
    <property type="term" value="F:catalytic activity"/>
    <property type="evidence" value="ECO:0007669"/>
    <property type="project" value="InterPro"/>
</dbReference>
<reference evidence="8 9" key="1">
    <citation type="submission" date="2016-06" db="EMBL/GenBank/DDBJ databases">
        <authorList>
            <person name="Kjaerup R.B."/>
            <person name="Dalgaard T.S."/>
            <person name="Juul-Madsen H.R."/>
        </authorList>
    </citation>
    <scope>NUCLEOTIDE SEQUENCE [LARGE SCALE GENOMIC DNA]</scope>
</reference>
<proteinExistence type="predicted"/>
<feature type="domain" description="Radical SAM core" evidence="7">
    <location>
        <begin position="9"/>
        <end position="226"/>
    </location>
</feature>
<evidence type="ECO:0000313" key="9">
    <source>
        <dbReference type="Proteomes" id="UP000202923"/>
    </source>
</evidence>
<keyword evidence="2" id="KW-0004">4Fe-4S</keyword>
<dbReference type="GeneID" id="29062024"/>
<evidence type="ECO:0000256" key="4">
    <source>
        <dbReference type="ARBA" id="ARBA00022723"/>
    </source>
</evidence>
<dbReference type="GO" id="GO:0046872">
    <property type="term" value="F:metal ion binding"/>
    <property type="evidence" value="ECO:0007669"/>
    <property type="project" value="UniProtKB-KW"/>
</dbReference>
<dbReference type="SFLD" id="SFLDG01067">
    <property type="entry name" value="SPASM/twitch_domain_containing"/>
    <property type="match status" value="1"/>
</dbReference>
<dbReference type="CDD" id="cd01335">
    <property type="entry name" value="Radical_SAM"/>
    <property type="match status" value="1"/>
</dbReference>
<organism evidence="8 9">
    <name type="scientific">Erwinia phage vB_EamM_Kwan</name>
    <dbReference type="NCBI Taxonomy" id="1883374"/>
    <lineage>
        <taxon>Viruses</taxon>
        <taxon>Duplodnaviria</taxon>
        <taxon>Heunggongvirae</taxon>
        <taxon>Uroviricota</taxon>
        <taxon>Caudoviricetes</taxon>
        <taxon>Chimalliviridae</taxon>
        <taxon>Wellingtonvirus</taxon>
        <taxon>Wellingtonvirus wellington</taxon>
    </lineage>
</organism>
<dbReference type="RefSeq" id="YP_009278785.1">
    <property type="nucleotide sequence ID" value="NC_031010.1"/>
</dbReference>
<dbReference type="OrthoDB" id="6992at10239"/>
<name>A0A1B2IE64_9CAUD</name>
<dbReference type="PROSITE" id="PS51918">
    <property type="entry name" value="RADICAL_SAM"/>
    <property type="match status" value="1"/>
</dbReference>
<comment type="cofactor">
    <cofactor evidence="1">
        <name>[4Fe-4S] cluster</name>
        <dbReference type="ChEBI" id="CHEBI:49883"/>
    </cofactor>
</comment>
<dbReference type="InterPro" id="IPR013785">
    <property type="entry name" value="Aldolase_TIM"/>
</dbReference>
<dbReference type="Pfam" id="PF04055">
    <property type="entry name" value="Radical_SAM"/>
    <property type="match status" value="1"/>
</dbReference>
<dbReference type="InterPro" id="IPR058240">
    <property type="entry name" value="rSAM_sf"/>
</dbReference>
<accession>A0A1B2IE64</accession>
<evidence type="ECO:0000256" key="6">
    <source>
        <dbReference type="ARBA" id="ARBA00023014"/>
    </source>
</evidence>
<dbReference type="EMBL" id="KX397369">
    <property type="protein sequence ID" value="ANZ49532.1"/>
    <property type="molecule type" value="Genomic_DNA"/>
</dbReference>
<keyword evidence="6" id="KW-0411">Iron-sulfur</keyword>
<evidence type="ECO:0000259" key="7">
    <source>
        <dbReference type="PROSITE" id="PS51918"/>
    </source>
</evidence>
<dbReference type="InterPro" id="IPR000385">
    <property type="entry name" value="MoaA_NifB_PqqE_Fe-S-bd_CS"/>
</dbReference>
<dbReference type="Proteomes" id="UP000202923">
    <property type="component" value="Genome"/>
</dbReference>
<dbReference type="PROSITE" id="PS01305">
    <property type="entry name" value="MOAA_NIFB_PQQE"/>
    <property type="match status" value="1"/>
</dbReference>
<keyword evidence="3" id="KW-0949">S-adenosyl-L-methionine</keyword>
<evidence type="ECO:0000256" key="3">
    <source>
        <dbReference type="ARBA" id="ARBA00022691"/>
    </source>
</evidence>
<evidence type="ECO:0000256" key="2">
    <source>
        <dbReference type="ARBA" id="ARBA00022485"/>
    </source>
</evidence>
<protein>
    <submittedName>
        <fullName evidence="8">Putative radical SAM superfamily protein</fullName>
    </submittedName>
</protein>